<dbReference type="Pfam" id="PF17763">
    <property type="entry name" value="Asparaginase_C"/>
    <property type="match status" value="1"/>
</dbReference>
<sequence>MRAAVAAGARGIVATGLGAGFAPAAERAALVEADEAGVAVCLARRTTHGRTVGAVDTAPFLSAGALTALQARLVLSVGLADGPTPGTRSLQDLLDGCGA</sequence>
<organism evidence="2 3">
    <name type="scientific">Nocardioides endophyticus</name>
    <dbReference type="NCBI Taxonomy" id="1353775"/>
    <lineage>
        <taxon>Bacteria</taxon>
        <taxon>Bacillati</taxon>
        <taxon>Actinomycetota</taxon>
        <taxon>Actinomycetes</taxon>
        <taxon>Propionibacteriales</taxon>
        <taxon>Nocardioidaceae</taxon>
        <taxon>Nocardioides</taxon>
    </lineage>
</organism>
<dbReference type="SUPFAM" id="SSF53774">
    <property type="entry name" value="Glutaminase/Asparaginase"/>
    <property type="match status" value="1"/>
</dbReference>
<feature type="domain" description="Asparaginase/glutaminase C-terminal" evidence="1">
    <location>
        <begin position="1"/>
        <end position="84"/>
    </location>
</feature>
<dbReference type="InterPro" id="IPR006034">
    <property type="entry name" value="Asparaginase/glutaminase-like"/>
</dbReference>
<dbReference type="InterPro" id="IPR040919">
    <property type="entry name" value="Asparaginase_C"/>
</dbReference>
<dbReference type="InterPro" id="IPR036152">
    <property type="entry name" value="Asp/glu_Ase-like_sf"/>
</dbReference>
<protein>
    <recommendedName>
        <fullName evidence="1">Asparaginase/glutaminase C-terminal domain-containing protein</fullName>
    </recommendedName>
</protein>
<dbReference type="PIRSF" id="PIRSF500176">
    <property type="entry name" value="L_ASNase"/>
    <property type="match status" value="1"/>
</dbReference>
<evidence type="ECO:0000313" key="2">
    <source>
        <dbReference type="EMBL" id="GAA4731025.1"/>
    </source>
</evidence>
<dbReference type="Proteomes" id="UP001499882">
    <property type="component" value="Unassembled WGS sequence"/>
</dbReference>
<evidence type="ECO:0000313" key="3">
    <source>
        <dbReference type="Proteomes" id="UP001499882"/>
    </source>
</evidence>
<keyword evidence="3" id="KW-1185">Reference proteome</keyword>
<comment type="caution">
    <text evidence="2">The sequence shown here is derived from an EMBL/GenBank/DDBJ whole genome shotgun (WGS) entry which is preliminary data.</text>
</comment>
<gene>
    <name evidence="2" type="ORF">GCM10023350_12940</name>
</gene>
<dbReference type="Gene3D" id="3.40.50.40">
    <property type="match status" value="1"/>
</dbReference>
<proteinExistence type="predicted"/>
<accession>A0ABP8YIB2</accession>
<dbReference type="PIRSF" id="PIRSF001220">
    <property type="entry name" value="L-ASNase_gatD"/>
    <property type="match status" value="1"/>
</dbReference>
<dbReference type="InterPro" id="IPR027473">
    <property type="entry name" value="L-asparaginase_C"/>
</dbReference>
<dbReference type="EMBL" id="BAABKN010000009">
    <property type="protein sequence ID" value="GAA4731025.1"/>
    <property type="molecule type" value="Genomic_DNA"/>
</dbReference>
<reference evidence="3" key="1">
    <citation type="journal article" date="2019" name="Int. J. Syst. Evol. Microbiol.">
        <title>The Global Catalogue of Microorganisms (GCM) 10K type strain sequencing project: providing services to taxonomists for standard genome sequencing and annotation.</title>
        <authorList>
            <consortium name="The Broad Institute Genomics Platform"/>
            <consortium name="The Broad Institute Genome Sequencing Center for Infectious Disease"/>
            <person name="Wu L."/>
            <person name="Ma J."/>
        </authorList>
    </citation>
    <scope>NUCLEOTIDE SEQUENCE [LARGE SCALE GENOMIC DNA]</scope>
    <source>
        <strain evidence="3">JCM 18532</strain>
    </source>
</reference>
<evidence type="ECO:0000259" key="1">
    <source>
        <dbReference type="Pfam" id="PF17763"/>
    </source>
</evidence>
<name>A0ABP8YIB2_9ACTN</name>